<keyword evidence="3" id="KW-1185">Reference proteome</keyword>
<organism evidence="2 3">
    <name type="scientific">Candidatus Reidiella endopervernicosa</name>
    <dbReference type="NCBI Taxonomy" id="2738883"/>
    <lineage>
        <taxon>Bacteria</taxon>
        <taxon>Pseudomonadati</taxon>
        <taxon>Pseudomonadota</taxon>
        <taxon>Gammaproteobacteria</taxon>
        <taxon>Candidatus Reidiella</taxon>
    </lineage>
</organism>
<dbReference type="Proteomes" id="UP000509658">
    <property type="component" value="Chromosome"/>
</dbReference>
<protein>
    <submittedName>
        <fullName evidence="2">Uncharacterized protein</fullName>
    </submittedName>
</protein>
<dbReference type="EMBL" id="CP054491">
    <property type="protein sequence ID" value="QKQ25825.1"/>
    <property type="molecule type" value="Genomic_DNA"/>
</dbReference>
<keyword evidence="1" id="KW-0472">Membrane</keyword>
<name>A0A6N0HTT8_9GAMM</name>
<dbReference type="RefSeq" id="WP_174672872.1">
    <property type="nucleotide sequence ID" value="NZ_CP054491.1"/>
</dbReference>
<evidence type="ECO:0000313" key="3">
    <source>
        <dbReference type="Proteomes" id="UP000509658"/>
    </source>
</evidence>
<sequence length="65" mass="6942">MEWITSSIRNKLLAITGAGTTLVLAAALFGIFLGWQAISSFESCRGVAILRKHVLGIKPKQAANT</sequence>
<evidence type="ECO:0000256" key="1">
    <source>
        <dbReference type="SAM" id="Phobius"/>
    </source>
</evidence>
<accession>A0A6N0HTT8</accession>
<reference evidence="2 3" key="1">
    <citation type="submission" date="2020-05" db="EMBL/GenBank/DDBJ databases">
        <title>Horizontal transmission and recombination maintain forever young bacterial symbiont genomes.</title>
        <authorList>
            <person name="Russell S.L."/>
            <person name="Pepper-Tunick E."/>
            <person name="Svedberg J."/>
            <person name="Byrne A."/>
            <person name="Ruelas Castillo J."/>
            <person name="Vollmers C."/>
            <person name="Beinart R.A."/>
            <person name="Corbett-Detig R."/>
        </authorList>
    </citation>
    <scope>NUCLEOTIDE SEQUENCE [LARGE SCALE GENOMIC DNA]</scope>
    <source>
        <strain evidence="2">Santa_Monica_outfall</strain>
    </source>
</reference>
<keyword evidence="1" id="KW-1133">Transmembrane helix</keyword>
<dbReference type="AlphaFoldDB" id="A0A6N0HTT8"/>
<keyword evidence="1" id="KW-0812">Transmembrane</keyword>
<feature type="transmembrane region" description="Helical" evidence="1">
    <location>
        <begin position="12"/>
        <end position="35"/>
    </location>
</feature>
<gene>
    <name evidence="2" type="ORF">HUE57_05670</name>
</gene>
<proteinExistence type="predicted"/>
<evidence type="ECO:0000313" key="2">
    <source>
        <dbReference type="EMBL" id="QKQ25825.1"/>
    </source>
</evidence>
<dbReference type="KEGG" id="rev:HUE57_05670"/>